<organism evidence="11 12">
    <name type="scientific">Xenopus laevis</name>
    <name type="common">African clawed frog</name>
    <dbReference type="NCBI Taxonomy" id="8355"/>
    <lineage>
        <taxon>Eukaryota</taxon>
        <taxon>Metazoa</taxon>
        <taxon>Chordata</taxon>
        <taxon>Craniata</taxon>
        <taxon>Vertebrata</taxon>
        <taxon>Euteleostomi</taxon>
        <taxon>Amphibia</taxon>
        <taxon>Batrachia</taxon>
        <taxon>Anura</taxon>
        <taxon>Pipoidea</taxon>
        <taxon>Pipidae</taxon>
        <taxon>Xenopodinae</taxon>
        <taxon>Xenopus</taxon>
        <taxon>Xenopus</taxon>
    </lineage>
</organism>
<feature type="binding site" evidence="8">
    <location>
        <position position="346"/>
    </location>
    <ligand>
        <name>Zn(2+)</name>
        <dbReference type="ChEBI" id="CHEBI:29105"/>
        <note>catalytic</note>
    </ligand>
</feature>
<dbReference type="GO" id="GO:0006508">
    <property type="term" value="P:proteolysis"/>
    <property type="evidence" value="ECO:0000318"/>
    <property type="project" value="GO_Central"/>
</dbReference>
<keyword evidence="12" id="KW-0645">Protease</keyword>
<gene>
    <name evidence="12 13" type="primary">adam9.S</name>
</gene>
<dbReference type="InterPro" id="IPR001762">
    <property type="entry name" value="Disintegrin_dom"/>
</dbReference>
<dbReference type="PROSITE" id="PS00427">
    <property type="entry name" value="DISINTEGRIN_1"/>
    <property type="match status" value="1"/>
</dbReference>
<dbReference type="PROSITE" id="PS50215">
    <property type="entry name" value="ADAM_MEPRO"/>
    <property type="match status" value="1"/>
</dbReference>
<dbReference type="KEGG" id="xla:108712678"/>
<keyword evidence="8" id="KW-0479">Metal-binding</keyword>
<dbReference type="InterPro" id="IPR024079">
    <property type="entry name" value="MetalloPept_cat_dom_sf"/>
</dbReference>
<accession>A0A1L8GRI3</accession>
<feature type="binding site" evidence="8">
    <location>
        <position position="336"/>
    </location>
    <ligand>
        <name>Zn(2+)</name>
        <dbReference type="ChEBI" id="CHEBI:29105"/>
        <note>catalytic</note>
    </ligand>
</feature>
<dbReference type="Gene3D" id="4.10.70.10">
    <property type="entry name" value="Disintegrin domain"/>
    <property type="match status" value="1"/>
</dbReference>
<dbReference type="OMA" id="DFTVFTY"/>
<reference evidence="12" key="2">
    <citation type="submission" date="2025-08" db="UniProtKB">
        <authorList>
            <consortium name="RefSeq"/>
        </authorList>
    </citation>
    <scope>IDENTIFICATION</scope>
    <source>
        <strain evidence="12">J_2021</strain>
        <tissue evidence="12">Erythrocytes</tissue>
    </source>
</reference>
<keyword evidence="2 10" id="KW-0812">Transmembrane</keyword>
<dbReference type="Pfam" id="PF01562">
    <property type="entry name" value="Pep_M12B_propep"/>
    <property type="match status" value="1"/>
</dbReference>
<feature type="disulfide bond" evidence="8">
    <location>
        <begin position="354"/>
        <end position="359"/>
    </location>
</feature>
<dbReference type="SUPFAM" id="SSF57552">
    <property type="entry name" value="Blood coagulation inhibitor (disintegrin)"/>
    <property type="match status" value="1"/>
</dbReference>
<comment type="caution">
    <text evidence="7">Lacks conserved residue(s) required for the propagation of feature annotation.</text>
</comment>
<dbReference type="InterPro" id="IPR036436">
    <property type="entry name" value="Disintegrin_dom_sf"/>
</dbReference>
<evidence type="ECO:0000256" key="5">
    <source>
        <dbReference type="ARBA" id="ARBA00023157"/>
    </source>
</evidence>
<feature type="active site" evidence="8">
    <location>
        <position position="337"/>
    </location>
</feature>
<comment type="subcellular location">
    <subcellularLocation>
        <location evidence="1">Membrane</location>
        <topology evidence="1">Single-pass type I membrane protein</topology>
    </subcellularLocation>
</comment>
<dbReference type="STRING" id="8355.A0A1L8GRI3"/>
<keyword evidence="12" id="KW-0378">Hydrolase</keyword>
<dbReference type="AlphaFoldDB" id="A0A1L8GRI3"/>
<dbReference type="InterPro" id="IPR034027">
    <property type="entry name" value="Reprolysin_adamalysin"/>
</dbReference>
<evidence type="ECO:0000256" key="1">
    <source>
        <dbReference type="ARBA" id="ARBA00004479"/>
    </source>
</evidence>
<evidence type="ECO:0000313" key="12">
    <source>
        <dbReference type="RefSeq" id="XP_018110493.1"/>
    </source>
</evidence>
<dbReference type="PANTHER" id="PTHR11905">
    <property type="entry name" value="ADAM A DISINTEGRIN AND METALLOPROTEASE DOMAIN"/>
    <property type="match status" value="1"/>
</dbReference>
<dbReference type="PaxDb" id="8355-A0A1L8GRI3"/>
<dbReference type="PANTHER" id="PTHR11905:SF136">
    <property type="entry name" value="DISINTEGRIN AND METALLOPROTEINASE DOMAIN-CONTAINING PROTEIN 9"/>
    <property type="match status" value="1"/>
</dbReference>
<dbReference type="Gene3D" id="3.40.390.10">
    <property type="entry name" value="Collagenase (Catalytic Domain)"/>
    <property type="match status" value="1"/>
</dbReference>
<dbReference type="PROSITE" id="PS50214">
    <property type="entry name" value="DISINTEGRIN_2"/>
    <property type="match status" value="1"/>
</dbReference>
<dbReference type="Bgee" id="108712678">
    <property type="expression patterns" value="Expressed in neurula embryo and 19 other cell types or tissues"/>
</dbReference>
<sequence length="867" mass="94566">MATGTYSSQPFYVGICLISAICTLIQGIEQTSFLSSYDIIIPQKVARARRDTSESSGENSLSYAIEVEGKKHVLHLENNRNFIARDFAVYTFAESGSIIASRLQDKEHCHYQGYAEGVPGSVVAISTCSGLRGMLHLQNSSYGIEPLDTSDTFQHLVYRLEDVKSEPMSCGVTAADKEPETDLNPPSMTQLLRRAILPQTRYVELFLVVDKERFDLLGRNESAVRVEMVQLSNYLDSMYTMLNIRIVLVGLMIWTDSNKISIDGTAGDVLGRFVQWRETNLLSLRRHDSAQLVLKKSYGGTAGMAFVGTVCSRSHAGGINVFSHYNVQSFASIVAHELGHNLGMNHDDGRNCLCSVGSCIMNSGATGSKNFSSCSEEDFEKLTLHKGGSCLLNVPKPDEAYSAPFCGNKLVDVGEECDCGSPKECEKDPCCEPGTCKLRSGAQCAYGSCCQNCRFSPGGTVCRAVVIECDLPEYCNGSSPFCQPDVYIQNGHPCQNSKAYCYNGMCQSYDAQCQAIFGSKAKSAPPICYQEVNSKGDRFGNCGFQGNDYRKCDTRNARCGKLQCENVETMPVFGIRPSYIQTPIHGTSTVCWGVDFQLGSDVPDPAMVNEGTKCDEGKVCSKFQCVDASVLQYDCDVQKKCGGNGVCNSNKNCHCNEGWAFSNCQTEGYGGSIDSGPTYNDKDTSLRDGLLVFFFLIVPLLALGAFVFFRRNELKRRFCRKKRSQAHEVDDKNQTGGERQASGPPRNAPSTAPGRGIPNAGPPRNAHNVPPNRGTPLTGPPRNMPNPAQSQWPSALSPPRNVPPAGPYRSMPATAPAQSTPYQPNNFAVPSYTVKQPQHMPSRPPPPHQREAPANIIPSRPAPAPPL</sequence>
<keyword evidence="5 7" id="KW-1015">Disulfide bond</keyword>
<dbReference type="Pfam" id="PF00200">
    <property type="entry name" value="Disintegrin"/>
    <property type="match status" value="1"/>
</dbReference>
<protein>
    <submittedName>
        <fullName evidence="12">Disintegrin and metalloproteinase domain-containing protein 9</fullName>
    </submittedName>
</protein>
<feature type="disulfide bond" evidence="7">
    <location>
        <begin position="655"/>
        <end position="664"/>
    </location>
</feature>
<keyword evidence="11" id="KW-1185">Reference proteome</keyword>
<dbReference type="PROSITE" id="PS01186">
    <property type="entry name" value="EGF_2"/>
    <property type="match status" value="1"/>
</dbReference>
<dbReference type="GeneID" id="108712678"/>
<dbReference type="AGR" id="Xenbase:XB-GENE-17345400"/>
<dbReference type="InterPro" id="IPR000742">
    <property type="entry name" value="EGF"/>
</dbReference>
<evidence type="ECO:0000313" key="11">
    <source>
        <dbReference type="Proteomes" id="UP000186698"/>
    </source>
</evidence>
<dbReference type="InterPro" id="IPR002870">
    <property type="entry name" value="Peptidase_M12B_N"/>
</dbReference>
<keyword evidence="8" id="KW-0862">Zinc</keyword>
<dbReference type="GO" id="GO:0004222">
    <property type="term" value="F:metalloendopeptidase activity"/>
    <property type="evidence" value="ECO:0000318"/>
    <property type="project" value="GO_Central"/>
</dbReference>
<name>A0A1L8GRI3_XENLA</name>
<feature type="compositionally biased region" description="Polar residues" evidence="9">
    <location>
        <begin position="816"/>
        <end position="836"/>
    </location>
</feature>
<dbReference type="InterPro" id="IPR001590">
    <property type="entry name" value="Peptidase_M12B"/>
</dbReference>
<dbReference type="CDD" id="cd04269">
    <property type="entry name" value="ZnMc_adamalysin_II_like"/>
    <property type="match status" value="1"/>
</dbReference>
<evidence type="ECO:0000256" key="2">
    <source>
        <dbReference type="ARBA" id="ARBA00022692"/>
    </source>
</evidence>
<dbReference type="FunFam" id="3.40.390.10:FF:000002">
    <property type="entry name" value="Disintegrin and metalloproteinase domain-containing protein 22"/>
    <property type="match status" value="1"/>
</dbReference>
<dbReference type="InterPro" id="IPR018358">
    <property type="entry name" value="Disintegrin_CS"/>
</dbReference>
<dbReference type="Pfam" id="PF08516">
    <property type="entry name" value="ADAM_CR"/>
    <property type="match status" value="1"/>
</dbReference>
<dbReference type="GO" id="GO:0046872">
    <property type="term" value="F:metal ion binding"/>
    <property type="evidence" value="ECO:0007669"/>
    <property type="project" value="UniProtKB-KW"/>
</dbReference>
<dbReference type="GO" id="GO:0005886">
    <property type="term" value="C:plasma membrane"/>
    <property type="evidence" value="ECO:0000318"/>
    <property type="project" value="GO_Central"/>
</dbReference>
<dbReference type="OrthoDB" id="5951731at2759"/>
<dbReference type="PRINTS" id="PR00289">
    <property type="entry name" value="DISINTEGRIN"/>
</dbReference>
<dbReference type="FunFam" id="4.10.70.10:FF:000001">
    <property type="entry name" value="Disintegrin and metalloproteinase domain-containing protein 22"/>
    <property type="match status" value="1"/>
</dbReference>
<feature type="disulfide bond" evidence="6">
    <location>
        <begin position="462"/>
        <end position="482"/>
    </location>
</feature>
<evidence type="ECO:0000256" key="3">
    <source>
        <dbReference type="ARBA" id="ARBA00022989"/>
    </source>
</evidence>
<feature type="transmembrane region" description="Helical" evidence="10">
    <location>
        <begin position="690"/>
        <end position="709"/>
    </location>
</feature>
<feature type="binding site" evidence="8">
    <location>
        <position position="340"/>
    </location>
    <ligand>
        <name>Zn(2+)</name>
        <dbReference type="ChEBI" id="CHEBI:29105"/>
        <note>catalytic</note>
    </ligand>
</feature>
<dbReference type="Xenbase" id="XB-GENE-17345400">
    <property type="gene designation" value="adam9.S"/>
</dbReference>
<dbReference type="SMART" id="SM00050">
    <property type="entry name" value="DISIN"/>
    <property type="match status" value="1"/>
</dbReference>
<evidence type="ECO:0000256" key="8">
    <source>
        <dbReference type="PROSITE-ProRule" id="PRU00276"/>
    </source>
</evidence>
<dbReference type="SUPFAM" id="SSF55486">
    <property type="entry name" value="Metalloproteases ('zincins'), catalytic domain"/>
    <property type="match status" value="1"/>
</dbReference>
<dbReference type="CTD" id="108712678"/>
<feature type="region of interest" description="Disordered" evidence="9">
    <location>
        <begin position="720"/>
        <end position="867"/>
    </location>
</feature>
<evidence type="ECO:0000256" key="10">
    <source>
        <dbReference type="SAM" id="Phobius"/>
    </source>
</evidence>
<keyword evidence="4 10" id="KW-0472">Membrane</keyword>
<keyword evidence="3 10" id="KW-1133">Transmembrane helix</keyword>
<dbReference type="RefSeq" id="XP_018110493.1">
    <property type="nucleotide sequence ID" value="XM_018255004.2"/>
</dbReference>
<evidence type="ECO:0000313" key="13">
    <source>
        <dbReference type="Xenbase" id="XB-GENE-17345400"/>
    </source>
</evidence>
<evidence type="ECO:0000256" key="6">
    <source>
        <dbReference type="PROSITE-ProRule" id="PRU00068"/>
    </source>
</evidence>
<dbReference type="Proteomes" id="UP000186698">
    <property type="component" value="Chromosome 3S"/>
</dbReference>
<proteinExistence type="predicted"/>
<dbReference type="Pfam" id="PF01421">
    <property type="entry name" value="Reprolysin"/>
    <property type="match status" value="1"/>
</dbReference>
<reference evidence="11" key="1">
    <citation type="submission" date="2024-06" db="UniProtKB">
        <authorList>
            <consortium name="RefSeq"/>
        </authorList>
    </citation>
    <scope>NUCLEOTIDE SEQUENCE [LARGE SCALE GENOMIC DNA]</scope>
    <source>
        <strain evidence="11">J_2021</strain>
    </source>
</reference>
<evidence type="ECO:0000256" key="4">
    <source>
        <dbReference type="ARBA" id="ARBA00023136"/>
    </source>
</evidence>
<dbReference type="SMART" id="SM00608">
    <property type="entry name" value="ACR"/>
    <property type="match status" value="1"/>
</dbReference>
<keyword evidence="7" id="KW-0245">EGF-like domain</keyword>
<dbReference type="PROSITE" id="PS50026">
    <property type="entry name" value="EGF_3"/>
    <property type="match status" value="1"/>
</dbReference>
<evidence type="ECO:0000256" key="7">
    <source>
        <dbReference type="PROSITE-ProRule" id="PRU00076"/>
    </source>
</evidence>
<dbReference type="InterPro" id="IPR006586">
    <property type="entry name" value="ADAM_Cys-rich"/>
</dbReference>
<evidence type="ECO:0000256" key="9">
    <source>
        <dbReference type="SAM" id="MobiDB-lite"/>
    </source>
</evidence>
<keyword evidence="12" id="KW-0482">Metalloprotease</keyword>